<dbReference type="EnsemblPlants" id="ORUFI07G12790.1">
    <property type="protein sequence ID" value="ORUFI07G12790.1"/>
    <property type="gene ID" value="ORUFI07G12790"/>
</dbReference>
<proteinExistence type="predicted"/>
<dbReference type="Proteomes" id="UP000008022">
    <property type="component" value="Unassembled WGS sequence"/>
</dbReference>
<dbReference type="Gramene" id="ORUFI07G12790.1">
    <property type="protein sequence ID" value="ORUFI07G12790.1"/>
    <property type="gene ID" value="ORUFI07G12790"/>
</dbReference>
<organism evidence="1 2">
    <name type="scientific">Oryza rufipogon</name>
    <name type="common">Brownbeard rice</name>
    <name type="synonym">Asian wild rice</name>
    <dbReference type="NCBI Taxonomy" id="4529"/>
    <lineage>
        <taxon>Eukaryota</taxon>
        <taxon>Viridiplantae</taxon>
        <taxon>Streptophyta</taxon>
        <taxon>Embryophyta</taxon>
        <taxon>Tracheophyta</taxon>
        <taxon>Spermatophyta</taxon>
        <taxon>Magnoliopsida</taxon>
        <taxon>Liliopsida</taxon>
        <taxon>Poales</taxon>
        <taxon>Poaceae</taxon>
        <taxon>BOP clade</taxon>
        <taxon>Oryzoideae</taxon>
        <taxon>Oryzeae</taxon>
        <taxon>Oryzinae</taxon>
        <taxon>Oryza</taxon>
    </lineage>
</organism>
<sequence length="108" mass="12240">MRGGGVRLVKRGDSARGWRREEATQWRTSVDSDGDLFPSDVRALRCLLAGISRVRTHLVTNRNQRRGSWWMISMAIGSFLEESSLLTDELRNDIDSLASAHANIAEYY</sequence>
<reference evidence="2" key="1">
    <citation type="submission" date="2013-06" db="EMBL/GenBank/DDBJ databases">
        <authorList>
            <person name="Zhao Q."/>
        </authorList>
    </citation>
    <scope>NUCLEOTIDE SEQUENCE</scope>
    <source>
        <strain evidence="2">cv. W1943</strain>
    </source>
</reference>
<name>A0A0E0Q7J9_ORYRU</name>
<accession>A0A0E0Q7J9</accession>
<protein>
    <submittedName>
        <fullName evidence="1">Uncharacterized protein</fullName>
    </submittedName>
</protein>
<evidence type="ECO:0000313" key="2">
    <source>
        <dbReference type="Proteomes" id="UP000008022"/>
    </source>
</evidence>
<keyword evidence="2" id="KW-1185">Reference proteome</keyword>
<evidence type="ECO:0000313" key="1">
    <source>
        <dbReference type="EnsemblPlants" id="ORUFI07G12790.1"/>
    </source>
</evidence>
<reference evidence="1" key="2">
    <citation type="submission" date="2015-06" db="UniProtKB">
        <authorList>
            <consortium name="EnsemblPlants"/>
        </authorList>
    </citation>
    <scope>IDENTIFICATION</scope>
</reference>
<dbReference type="HOGENOM" id="CLU_2201331_0_0_1"/>
<dbReference type="AlphaFoldDB" id="A0A0E0Q7J9"/>